<dbReference type="KEGG" id="phb:HYN04_12760"/>
<evidence type="ECO:0000313" key="5">
    <source>
        <dbReference type="EMBL" id="AWM78547.1"/>
    </source>
</evidence>
<dbReference type="Gene3D" id="3.40.50.150">
    <property type="entry name" value="Vaccinia Virus protein VP39"/>
    <property type="match status" value="1"/>
</dbReference>
<evidence type="ECO:0000256" key="2">
    <source>
        <dbReference type="ARBA" id="ARBA00022946"/>
    </source>
</evidence>
<dbReference type="PANTHER" id="PTHR13184">
    <property type="entry name" value="37S RIBOSOMAL PROTEIN S22"/>
    <property type="match status" value="1"/>
</dbReference>
<protein>
    <recommendedName>
        <fullName evidence="7">rRNA methyltransferase</fullName>
    </recommendedName>
</protein>
<evidence type="ECO:0000256" key="4">
    <source>
        <dbReference type="ARBA" id="ARBA00023014"/>
    </source>
</evidence>
<gene>
    <name evidence="5" type="ORF">HYN04_12760</name>
</gene>
<dbReference type="GO" id="GO:0006412">
    <property type="term" value="P:translation"/>
    <property type="evidence" value="ECO:0007669"/>
    <property type="project" value="InterPro"/>
</dbReference>
<dbReference type="InterPro" id="IPR029063">
    <property type="entry name" value="SAM-dependent_MTases_sf"/>
</dbReference>
<dbReference type="AlphaFoldDB" id="A0A2Z3HRT2"/>
<dbReference type="PANTHER" id="PTHR13184:SF5">
    <property type="entry name" value="METHYLTRANSFERASE-LIKE PROTEIN 17, MITOCHONDRIAL"/>
    <property type="match status" value="1"/>
</dbReference>
<dbReference type="GO" id="GO:0003735">
    <property type="term" value="F:structural constituent of ribosome"/>
    <property type="evidence" value="ECO:0007669"/>
    <property type="project" value="TreeGrafter"/>
</dbReference>
<dbReference type="SUPFAM" id="SSF53335">
    <property type="entry name" value="S-adenosyl-L-methionine-dependent methyltransferases"/>
    <property type="match status" value="1"/>
</dbReference>
<keyword evidence="6" id="KW-1185">Reference proteome</keyword>
<reference evidence="6" key="1">
    <citation type="submission" date="2018-05" db="EMBL/GenBank/DDBJ databases">
        <title>Genome sequencing of Phenylobacterium sp. HYN0004.</title>
        <authorList>
            <person name="Yi H."/>
            <person name="Baek C."/>
        </authorList>
    </citation>
    <scope>NUCLEOTIDE SEQUENCE [LARGE SCALE GENOMIC DNA]</scope>
    <source>
        <strain evidence="6">HYN0004</strain>
    </source>
</reference>
<keyword evidence="2" id="KW-0809">Transit peptide</keyword>
<dbReference type="GO" id="GO:0046872">
    <property type="term" value="F:metal ion binding"/>
    <property type="evidence" value="ECO:0007669"/>
    <property type="project" value="UniProtKB-KW"/>
</dbReference>
<evidence type="ECO:0000256" key="1">
    <source>
        <dbReference type="ARBA" id="ARBA00022723"/>
    </source>
</evidence>
<evidence type="ECO:0000313" key="6">
    <source>
        <dbReference type="Proteomes" id="UP000247763"/>
    </source>
</evidence>
<keyword evidence="1" id="KW-0479">Metal-binding</keyword>
<sequence>MDPALPAALRAAIDQALEGQARGPLAQRAGALSAGYRGKRTSSVLVKDGGDALAYALTRTPATYAATLRALVEVTRLRPGLAPESLLDAGAGPGGGSWAALDALPSLKTCTRLDHSPAFLGLAASLAAAGPPALSGAQGLRGDLTDPALTPPAADLVLAAYALTEVAPEKLGGVVRRLWDATKGLILVIEPGTPDGWRRGLEVRRMLGEAGARLVGPCPHAGECALPATDWCHFSQRLPRSRDHRRAKGGEAPFEDEKFFWIAAERPVGAAPTAAFERVIAPPRSGKTGVRLRLCRPDGRIEDTEVPRRDRAVFARARRLSWGDALDLGEDQ</sequence>
<dbReference type="GO" id="GO:0008168">
    <property type="term" value="F:methyltransferase activity"/>
    <property type="evidence" value="ECO:0007669"/>
    <property type="project" value="InterPro"/>
</dbReference>
<dbReference type="GO" id="GO:0051536">
    <property type="term" value="F:iron-sulfur cluster binding"/>
    <property type="evidence" value="ECO:0007669"/>
    <property type="project" value="UniProtKB-KW"/>
</dbReference>
<organism evidence="5 6">
    <name type="scientific">Phenylobacterium parvum</name>
    <dbReference type="NCBI Taxonomy" id="2201350"/>
    <lineage>
        <taxon>Bacteria</taxon>
        <taxon>Pseudomonadati</taxon>
        <taxon>Pseudomonadota</taxon>
        <taxon>Alphaproteobacteria</taxon>
        <taxon>Caulobacterales</taxon>
        <taxon>Caulobacteraceae</taxon>
        <taxon>Phenylobacterium</taxon>
    </lineage>
</organism>
<name>A0A2Z3HRT2_9CAUL</name>
<dbReference type="InterPro" id="IPR015324">
    <property type="entry name" value="Ribosomal_Rsm22-like"/>
</dbReference>
<dbReference type="OrthoDB" id="9799639at2"/>
<dbReference type="Pfam" id="PF09243">
    <property type="entry name" value="Rsm22"/>
    <property type="match status" value="1"/>
</dbReference>
<evidence type="ECO:0000256" key="3">
    <source>
        <dbReference type="ARBA" id="ARBA00023004"/>
    </source>
</evidence>
<dbReference type="EMBL" id="CP029479">
    <property type="protein sequence ID" value="AWM78547.1"/>
    <property type="molecule type" value="Genomic_DNA"/>
</dbReference>
<accession>A0A2Z3HRT2</accession>
<dbReference type="GO" id="GO:0015935">
    <property type="term" value="C:small ribosomal subunit"/>
    <property type="evidence" value="ECO:0007669"/>
    <property type="project" value="TreeGrafter"/>
</dbReference>
<dbReference type="InterPro" id="IPR052571">
    <property type="entry name" value="Mt_RNA_Methyltransferase"/>
</dbReference>
<keyword evidence="3" id="KW-0408">Iron</keyword>
<proteinExistence type="predicted"/>
<dbReference type="RefSeq" id="WP_110451113.1">
    <property type="nucleotide sequence ID" value="NZ_CP029479.1"/>
</dbReference>
<dbReference type="Proteomes" id="UP000247763">
    <property type="component" value="Chromosome"/>
</dbReference>
<keyword evidence="4" id="KW-0411">Iron-sulfur</keyword>
<evidence type="ECO:0008006" key="7">
    <source>
        <dbReference type="Google" id="ProtNLM"/>
    </source>
</evidence>